<keyword evidence="10" id="KW-0808">Transferase</keyword>
<evidence type="ECO:0000256" key="11">
    <source>
        <dbReference type="ARBA" id="ARBA00022692"/>
    </source>
</evidence>
<feature type="transmembrane region" description="Helical" evidence="24">
    <location>
        <begin position="112"/>
        <end position="134"/>
    </location>
</feature>
<feature type="transmembrane region" description="Helical" evidence="24">
    <location>
        <begin position="140"/>
        <end position="161"/>
    </location>
</feature>
<comment type="pathway">
    <text evidence="4">Lipid metabolism.</text>
</comment>
<comment type="similarity">
    <text evidence="5">Belongs to the CDS family.</text>
</comment>
<dbReference type="PANTHER" id="PTHR46382:SF1">
    <property type="entry name" value="PHOSPHATIDATE CYTIDYLYLTRANSFERASE"/>
    <property type="match status" value="1"/>
</dbReference>
<comment type="caution">
    <text evidence="25">The sequence shown here is derived from an EMBL/GenBank/DDBJ whole genome shotgun (WGS) entry which is preliminary data.</text>
</comment>
<reference evidence="25" key="1">
    <citation type="submission" date="2020-10" db="EMBL/GenBank/DDBJ databases">
        <authorList>
            <person name="Gilroy R."/>
        </authorList>
    </citation>
    <scope>NUCLEOTIDE SEQUENCE</scope>
    <source>
        <strain evidence="25">D5-748</strain>
    </source>
</reference>
<evidence type="ECO:0000256" key="4">
    <source>
        <dbReference type="ARBA" id="ARBA00005189"/>
    </source>
</evidence>
<feature type="transmembrane region" description="Helical" evidence="24">
    <location>
        <begin position="182"/>
        <end position="201"/>
    </location>
</feature>
<evidence type="ECO:0000256" key="2">
    <source>
        <dbReference type="ARBA" id="ARBA00004651"/>
    </source>
</evidence>
<sequence length="276" mass="31000">MRNLIQRTLSGILIIAAVVVSLLLGKFFFCALMLVLMICMMVEFFRMTMGNEYRFSQLLAIFAGCTLFILTFFYTGFHLPGRLVMLAFIPIFIVMVNSLYVKDKTDFGKFAYLYTALLYIAVPVTLSNFAVFKFNGEYDGMLLFCFFCIIWASDVGAYIFGITLGQKYGKKLFPEVSPKKSWIGFWGGFILAIGVAVALHYGGLFTYPLHHCIIMAALMNIAGVYGDLIESQWKRHYAVKDSGSVIPGHGGIWDRFDSALMAIPMGVIYLVVLNIL</sequence>
<keyword evidence="8" id="KW-1003">Cell membrane</keyword>
<evidence type="ECO:0000256" key="13">
    <source>
        <dbReference type="ARBA" id="ARBA00022989"/>
    </source>
</evidence>
<dbReference type="GO" id="GO:0004605">
    <property type="term" value="F:phosphatidate cytidylyltransferase activity"/>
    <property type="evidence" value="ECO:0007669"/>
    <property type="project" value="UniProtKB-EC"/>
</dbReference>
<feature type="transmembrane region" description="Helical" evidence="24">
    <location>
        <begin position="12"/>
        <end position="45"/>
    </location>
</feature>
<evidence type="ECO:0000256" key="6">
    <source>
        <dbReference type="ARBA" id="ARBA00012487"/>
    </source>
</evidence>
<evidence type="ECO:0000256" key="7">
    <source>
        <dbReference type="ARBA" id="ARBA00019373"/>
    </source>
</evidence>
<protein>
    <recommendedName>
        <fullName evidence="7">Phosphatidate cytidylyltransferase</fullName>
        <ecNumber evidence="6">2.7.7.41</ecNumber>
    </recommendedName>
    <alternativeName>
        <fullName evidence="20">CDP-DAG synthase</fullName>
    </alternativeName>
    <alternativeName>
        <fullName evidence="22">CDP-DG synthase</fullName>
    </alternativeName>
    <alternativeName>
        <fullName evidence="18">CDP-diacylglycerol synthase</fullName>
    </alternativeName>
    <alternativeName>
        <fullName evidence="21">CDP-diglyceride pyrophosphorylase</fullName>
    </alternativeName>
    <alternativeName>
        <fullName evidence="23">CDP-diglyceride synthase</fullName>
    </alternativeName>
    <alternativeName>
        <fullName evidence="19">CTP:phosphatidate cytidylyltransferase</fullName>
    </alternativeName>
</protein>
<comment type="subcellular location">
    <subcellularLocation>
        <location evidence="2">Cell membrane</location>
        <topology evidence="2">Multi-pass membrane protein</topology>
    </subcellularLocation>
</comment>
<keyword evidence="17" id="KW-1208">Phospholipid metabolism</keyword>
<gene>
    <name evidence="25" type="ORF">IAC23_05730</name>
</gene>
<feature type="transmembrane region" description="Helical" evidence="24">
    <location>
        <begin position="57"/>
        <end position="77"/>
    </location>
</feature>
<feature type="transmembrane region" description="Helical" evidence="24">
    <location>
        <begin position="207"/>
        <end position="226"/>
    </location>
</feature>
<keyword evidence="11 24" id="KW-0812">Transmembrane</keyword>
<dbReference type="AlphaFoldDB" id="A0A9D9EDV2"/>
<evidence type="ECO:0000256" key="21">
    <source>
        <dbReference type="ARBA" id="ARBA00032396"/>
    </source>
</evidence>
<evidence type="ECO:0000256" key="19">
    <source>
        <dbReference type="ARBA" id="ARBA00031825"/>
    </source>
</evidence>
<evidence type="ECO:0000256" key="5">
    <source>
        <dbReference type="ARBA" id="ARBA00010185"/>
    </source>
</evidence>
<comment type="catalytic activity">
    <reaction evidence="1">
        <text>a 1,2-diacyl-sn-glycero-3-phosphate + CTP + H(+) = a CDP-1,2-diacyl-sn-glycerol + diphosphate</text>
        <dbReference type="Rhea" id="RHEA:16229"/>
        <dbReference type="ChEBI" id="CHEBI:15378"/>
        <dbReference type="ChEBI" id="CHEBI:33019"/>
        <dbReference type="ChEBI" id="CHEBI:37563"/>
        <dbReference type="ChEBI" id="CHEBI:58332"/>
        <dbReference type="ChEBI" id="CHEBI:58608"/>
        <dbReference type="EC" id="2.7.7.41"/>
    </reaction>
</comment>
<dbReference type="Pfam" id="PF01148">
    <property type="entry name" value="CTP_transf_1"/>
    <property type="match status" value="1"/>
</dbReference>
<evidence type="ECO:0000256" key="17">
    <source>
        <dbReference type="ARBA" id="ARBA00023264"/>
    </source>
</evidence>
<keyword evidence="14" id="KW-0443">Lipid metabolism</keyword>
<name>A0A9D9EDV2_9BACT</name>
<dbReference type="GO" id="GO:0005886">
    <property type="term" value="C:plasma membrane"/>
    <property type="evidence" value="ECO:0007669"/>
    <property type="project" value="UniProtKB-SubCell"/>
</dbReference>
<organism evidence="25 26">
    <name type="scientific">Candidatus Cryptobacteroides merdavium</name>
    <dbReference type="NCBI Taxonomy" id="2840769"/>
    <lineage>
        <taxon>Bacteria</taxon>
        <taxon>Pseudomonadati</taxon>
        <taxon>Bacteroidota</taxon>
        <taxon>Bacteroidia</taxon>
        <taxon>Bacteroidales</taxon>
        <taxon>Candidatus Cryptobacteroides</taxon>
    </lineage>
</organism>
<evidence type="ECO:0000256" key="1">
    <source>
        <dbReference type="ARBA" id="ARBA00001698"/>
    </source>
</evidence>
<keyword evidence="15 24" id="KW-0472">Membrane</keyword>
<dbReference type="GO" id="GO:0016024">
    <property type="term" value="P:CDP-diacylglycerol biosynthetic process"/>
    <property type="evidence" value="ECO:0007669"/>
    <property type="project" value="TreeGrafter"/>
</dbReference>
<keyword evidence="13 24" id="KW-1133">Transmembrane helix</keyword>
<evidence type="ECO:0000256" key="22">
    <source>
        <dbReference type="ARBA" id="ARBA00032743"/>
    </source>
</evidence>
<comment type="pathway">
    <text evidence="3">Phospholipid metabolism; CDP-diacylglycerol biosynthesis; CDP-diacylglycerol from sn-glycerol 3-phosphate: step 3/3.</text>
</comment>
<keyword evidence="16" id="KW-0594">Phospholipid biosynthesis</keyword>
<evidence type="ECO:0000256" key="24">
    <source>
        <dbReference type="SAM" id="Phobius"/>
    </source>
</evidence>
<evidence type="ECO:0000256" key="9">
    <source>
        <dbReference type="ARBA" id="ARBA00022516"/>
    </source>
</evidence>
<dbReference type="Proteomes" id="UP000823619">
    <property type="component" value="Unassembled WGS sequence"/>
</dbReference>
<evidence type="ECO:0000256" key="12">
    <source>
        <dbReference type="ARBA" id="ARBA00022695"/>
    </source>
</evidence>
<evidence type="ECO:0000256" key="14">
    <source>
        <dbReference type="ARBA" id="ARBA00023098"/>
    </source>
</evidence>
<dbReference type="EMBL" id="JADIMO010000070">
    <property type="protein sequence ID" value="MBO8445180.1"/>
    <property type="molecule type" value="Genomic_DNA"/>
</dbReference>
<dbReference type="PANTHER" id="PTHR46382">
    <property type="entry name" value="PHOSPHATIDATE CYTIDYLYLTRANSFERASE"/>
    <property type="match status" value="1"/>
</dbReference>
<evidence type="ECO:0000256" key="8">
    <source>
        <dbReference type="ARBA" id="ARBA00022475"/>
    </source>
</evidence>
<evidence type="ECO:0000313" key="25">
    <source>
        <dbReference type="EMBL" id="MBO8445180.1"/>
    </source>
</evidence>
<keyword evidence="9" id="KW-0444">Lipid biosynthesis</keyword>
<evidence type="ECO:0000256" key="16">
    <source>
        <dbReference type="ARBA" id="ARBA00023209"/>
    </source>
</evidence>
<evidence type="ECO:0000256" key="23">
    <source>
        <dbReference type="ARBA" id="ARBA00033406"/>
    </source>
</evidence>
<evidence type="ECO:0000256" key="18">
    <source>
        <dbReference type="ARBA" id="ARBA00029893"/>
    </source>
</evidence>
<keyword evidence="12 25" id="KW-0548">Nucleotidyltransferase</keyword>
<feature type="transmembrane region" description="Helical" evidence="24">
    <location>
        <begin position="83"/>
        <end position="100"/>
    </location>
</feature>
<dbReference type="EC" id="2.7.7.41" evidence="6"/>
<reference evidence="25" key="2">
    <citation type="journal article" date="2021" name="PeerJ">
        <title>Extensive microbial diversity within the chicken gut microbiome revealed by metagenomics and culture.</title>
        <authorList>
            <person name="Gilroy R."/>
            <person name="Ravi A."/>
            <person name="Getino M."/>
            <person name="Pursley I."/>
            <person name="Horton D.L."/>
            <person name="Alikhan N.F."/>
            <person name="Baker D."/>
            <person name="Gharbi K."/>
            <person name="Hall N."/>
            <person name="Watson M."/>
            <person name="Adriaenssens E.M."/>
            <person name="Foster-Nyarko E."/>
            <person name="Jarju S."/>
            <person name="Secka A."/>
            <person name="Antonio M."/>
            <person name="Oren A."/>
            <person name="Chaudhuri R.R."/>
            <person name="La Ragione R."/>
            <person name="Hildebrand F."/>
            <person name="Pallen M.J."/>
        </authorList>
    </citation>
    <scope>NUCLEOTIDE SEQUENCE</scope>
    <source>
        <strain evidence="25">D5-748</strain>
    </source>
</reference>
<evidence type="ECO:0000256" key="10">
    <source>
        <dbReference type="ARBA" id="ARBA00022679"/>
    </source>
</evidence>
<evidence type="ECO:0000256" key="15">
    <source>
        <dbReference type="ARBA" id="ARBA00023136"/>
    </source>
</evidence>
<evidence type="ECO:0000256" key="20">
    <source>
        <dbReference type="ARBA" id="ARBA00032253"/>
    </source>
</evidence>
<evidence type="ECO:0000313" key="26">
    <source>
        <dbReference type="Proteomes" id="UP000823619"/>
    </source>
</evidence>
<accession>A0A9D9EDV2</accession>
<proteinExistence type="inferred from homology"/>
<evidence type="ECO:0000256" key="3">
    <source>
        <dbReference type="ARBA" id="ARBA00005119"/>
    </source>
</evidence>